<dbReference type="AlphaFoldDB" id="A0AAU8JJ74"/>
<accession>A0AAU8JJ74</accession>
<name>A0AAU8JJ74_9CYAN</name>
<evidence type="ECO:0000313" key="3">
    <source>
        <dbReference type="EMBL" id="XCM38796.1"/>
    </source>
</evidence>
<sequence length="235" mass="25080">MKSQTKFFTTAAATAIAGLVSAAPAQAFSFNNSGISFNEDTTVNFDFLESHGWFKSNFGVIDSTGKQTVLFAETKRSDGSGPDNQGTVGNTVLNASAKFKFEAGKQYAFFLDSGTDVWRDYDVYSTDSKNASFLGFANQFKFLQGTSVLSDLNYKYYSTSVNSALGQTAGIQNANPFAGPVLIAVEDSGVNGHRDFNDFMVTAQVAVPEPATLAGLGLVAGAMAMSRRRKTNHSA</sequence>
<dbReference type="EMBL" id="CP159837">
    <property type="protein sequence ID" value="XCM38796.1"/>
    <property type="molecule type" value="Genomic_DNA"/>
</dbReference>
<organism evidence="3">
    <name type="scientific">Planktothricoides raciborskii GIHE-MW2</name>
    <dbReference type="NCBI Taxonomy" id="2792601"/>
    <lineage>
        <taxon>Bacteria</taxon>
        <taxon>Bacillati</taxon>
        <taxon>Cyanobacteriota</taxon>
        <taxon>Cyanophyceae</taxon>
        <taxon>Oscillatoriophycideae</taxon>
        <taxon>Oscillatoriales</taxon>
        <taxon>Oscillatoriaceae</taxon>
        <taxon>Planktothricoides</taxon>
    </lineage>
</organism>
<dbReference type="RefSeq" id="WP_054464564.1">
    <property type="nucleotide sequence ID" value="NZ_CP159837.1"/>
</dbReference>
<feature type="domain" description="Ice-binding protein C-terminal" evidence="2">
    <location>
        <begin position="206"/>
        <end position="229"/>
    </location>
</feature>
<reference evidence="3" key="1">
    <citation type="submission" date="2024-07" db="EMBL/GenBank/DDBJ databases">
        <authorList>
            <person name="Kim Y.J."/>
            <person name="Jeong J.Y."/>
        </authorList>
    </citation>
    <scope>NUCLEOTIDE SEQUENCE</scope>
    <source>
        <strain evidence="3">GIHE-MW2</strain>
    </source>
</reference>
<proteinExistence type="predicted"/>
<feature type="signal peptide" evidence="1">
    <location>
        <begin position="1"/>
        <end position="27"/>
    </location>
</feature>
<evidence type="ECO:0000259" key="2">
    <source>
        <dbReference type="Pfam" id="PF07589"/>
    </source>
</evidence>
<protein>
    <submittedName>
        <fullName evidence="3">PEP-CTERM sorting domain-containing protein</fullName>
    </submittedName>
</protein>
<evidence type="ECO:0000256" key="1">
    <source>
        <dbReference type="SAM" id="SignalP"/>
    </source>
</evidence>
<feature type="chain" id="PRO_5043493481" evidence="1">
    <location>
        <begin position="28"/>
        <end position="235"/>
    </location>
</feature>
<dbReference type="Pfam" id="PF07589">
    <property type="entry name" value="PEP-CTERM"/>
    <property type="match status" value="1"/>
</dbReference>
<dbReference type="NCBIfam" id="TIGR02595">
    <property type="entry name" value="PEP_CTERM"/>
    <property type="match status" value="1"/>
</dbReference>
<dbReference type="InterPro" id="IPR013424">
    <property type="entry name" value="Ice-binding_C"/>
</dbReference>
<gene>
    <name evidence="3" type="ORF">ABWT76_001670</name>
</gene>
<keyword evidence="1" id="KW-0732">Signal</keyword>